<accession>A0A7X0MUL0</accession>
<dbReference type="PROSITE" id="PS51186">
    <property type="entry name" value="GNAT"/>
    <property type="match status" value="1"/>
</dbReference>
<dbReference type="Pfam" id="PF00583">
    <property type="entry name" value="Acetyltransf_1"/>
    <property type="match status" value="1"/>
</dbReference>
<dbReference type="InterPro" id="IPR050769">
    <property type="entry name" value="NAT_camello-type"/>
</dbReference>
<evidence type="ECO:0000313" key="3">
    <source>
        <dbReference type="EMBL" id="MBB6520398.1"/>
    </source>
</evidence>
<dbReference type="SUPFAM" id="SSF55729">
    <property type="entry name" value="Acyl-CoA N-acyltransferases (Nat)"/>
    <property type="match status" value="1"/>
</dbReference>
<proteinExistence type="predicted"/>
<dbReference type="EMBL" id="JACHHT010000001">
    <property type="protein sequence ID" value="MBB6520398.1"/>
    <property type="molecule type" value="Genomic_DNA"/>
</dbReference>
<dbReference type="Proteomes" id="UP000528457">
    <property type="component" value="Unassembled WGS sequence"/>
</dbReference>
<dbReference type="PANTHER" id="PTHR13947:SF37">
    <property type="entry name" value="LD18367P"/>
    <property type="match status" value="1"/>
</dbReference>
<keyword evidence="1" id="KW-0808">Transferase</keyword>
<comment type="caution">
    <text evidence="3">The sequence shown here is derived from an EMBL/GenBank/DDBJ whole genome shotgun (WGS) entry which is preliminary data.</text>
</comment>
<dbReference type="PANTHER" id="PTHR13947">
    <property type="entry name" value="GNAT FAMILY N-ACETYLTRANSFERASE"/>
    <property type="match status" value="1"/>
</dbReference>
<evidence type="ECO:0000259" key="2">
    <source>
        <dbReference type="PROSITE" id="PS51186"/>
    </source>
</evidence>
<organism evidence="3 4">
    <name type="scientific">Pseudoteredinibacter isoporae</name>
    <dbReference type="NCBI Taxonomy" id="570281"/>
    <lineage>
        <taxon>Bacteria</taxon>
        <taxon>Pseudomonadati</taxon>
        <taxon>Pseudomonadota</taxon>
        <taxon>Gammaproteobacteria</taxon>
        <taxon>Cellvibrionales</taxon>
        <taxon>Cellvibrionaceae</taxon>
        <taxon>Pseudoteredinibacter</taxon>
    </lineage>
</organism>
<keyword evidence="3" id="KW-0689">Ribosomal protein</keyword>
<protein>
    <submittedName>
        <fullName evidence="3">Ribosomal protein S18 acetylase RimI-like enzyme</fullName>
    </submittedName>
</protein>
<dbReference type="AlphaFoldDB" id="A0A7X0MUL0"/>
<name>A0A7X0MUL0_9GAMM</name>
<dbReference type="InterPro" id="IPR000182">
    <property type="entry name" value="GNAT_dom"/>
</dbReference>
<dbReference type="GO" id="GO:0008080">
    <property type="term" value="F:N-acetyltransferase activity"/>
    <property type="evidence" value="ECO:0007669"/>
    <property type="project" value="InterPro"/>
</dbReference>
<dbReference type="CDD" id="cd04301">
    <property type="entry name" value="NAT_SF"/>
    <property type="match status" value="1"/>
</dbReference>
<dbReference type="Gene3D" id="3.40.630.30">
    <property type="match status" value="1"/>
</dbReference>
<dbReference type="GO" id="GO:0005840">
    <property type="term" value="C:ribosome"/>
    <property type="evidence" value="ECO:0007669"/>
    <property type="project" value="UniProtKB-KW"/>
</dbReference>
<sequence>MPNRKVHECHLDELNEAHWSLMLMADPDREVISNYLPDCRIFSVNTNGSPIALALLLGAESAYGKKLALSEGEAELINIAVILEQQGKGLAKQLIQHCIEVGRQDGLRSLWIGTGNSSLSQLALYQKMGFRLHHIVPDYFSEYPETIIENGIECLDMLRLQLRFECEVSDVRTEN</sequence>
<gene>
    <name evidence="3" type="ORF">HNR48_000676</name>
</gene>
<dbReference type="InParanoid" id="A0A7X0MUL0"/>
<reference evidence="3 4" key="1">
    <citation type="submission" date="2020-08" db="EMBL/GenBank/DDBJ databases">
        <title>Genomic Encyclopedia of Type Strains, Phase IV (KMG-IV): sequencing the most valuable type-strain genomes for metagenomic binning, comparative biology and taxonomic classification.</title>
        <authorList>
            <person name="Goeker M."/>
        </authorList>
    </citation>
    <scope>NUCLEOTIDE SEQUENCE [LARGE SCALE GENOMIC DNA]</scope>
    <source>
        <strain evidence="3 4">DSM 22368</strain>
    </source>
</reference>
<evidence type="ECO:0000313" key="4">
    <source>
        <dbReference type="Proteomes" id="UP000528457"/>
    </source>
</evidence>
<dbReference type="InterPro" id="IPR016181">
    <property type="entry name" value="Acyl_CoA_acyltransferase"/>
</dbReference>
<keyword evidence="4" id="KW-1185">Reference proteome</keyword>
<keyword evidence="3" id="KW-0687">Ribonucleoprotein</keyword>
<dbReference type="RefSeq" id="WP_166851384.1">
    <property type="nucleotide sequence ID" value="NZ_JAAONY010000001.1"/>
</dbReference>
<evidence type="ECO:0000256" key="1">
    <source>
        <dbReference type="ARBA" id="ARBA00022679"/>
    </source>
</evidence>
<feature type="domain" description="N-acetyltransferase" evidence="2">
    <location>
        <begin position="1"/>
        <end position="165"/>
    </location>
</feature>